<comment type="pathway">
    <text evidence="3 13 14">Sulfur metabolism; hydrogen sulfide biosynthesis; sulfite from sulfate: step 2/3.</text>
</comment>
<feature type="domain" description="APS kinase" evidence="15">
    <location>
        <begin position="25"/>
        <end position="173"/>
    </location>
</feature>
<reference evidence="17" key="1">
    <citation type="submission" date="2023-07" db="EMBL/GenBank/DDBJ databases">
        <authorList>
            <person name="Yue Y."/>
        </authorList>
    </citation>
    <scope>NUCLEOTIDE SEQUENCE [LARGE SCALE GENOMIC DNA]</scope>
    <source>
        <strain evidence="17">2Y89</strain>
    </source>
</reference>
<evidence type="ECO:0000256" key="8">
    <source>
        <dbReference type="ARBA" id="ARBA00022777"/>
    </source>
</evidence>
<sequence length="200" mass="22672">MSKNIVPHNYHITKQDRLKKNNHKSLLLWFTGLSGSGKSTIANLVENALFNDGINTYSLDGDNIRKGINNDLSFSAEDRTENIRRIAEVANLMLDSGLVVLAAFVSPYKKDRENIRTIVKDVNFVEIYVNTSLEECERRDVKGLYKKARLGEIKNMTGISAPYEAPENPDIEINTEEENIEDSVMRIVDFIKPKLNLKNA</sequence>
<protein>
    <recommendedName>
        <fullName evidence="5 13">Adenylyl-sulfate kinase</fullName>
        <ecNumber evidence="5 13">2.7.1.25</ecNumber>
    </recommendedName>
    <alternativeName>
        <fullName evidence="11 13">APS kinase</fullName>
    </alternativeName>
    <alternativeName>
        <fullName evidence="12 13">ATP adenosine-5'-phosphosulfate 3'-phosphotransferase</fullName>
    </alternativeName>
    <alternativeName>
        <fullName evidence="10 13">Adenosine-5'-phosphosulfate kinase</fullName>
    </alternativeName>
</protein>
<dbReference type="HAMAP" id="MF_00065">
    <property type="entry name" value="Adenylyl_sulf_kinase"/>
    <property type="match status" value="1"/>
</dbReference>
<dbReference type="NCBIfam" id="NF003013">
    <property type="entry name" value="PRK03846.1"/>
    <property type="match status" value="1"/>
</dbReference>
<dbReference type="RefSeq" id="WP_224477317.1">
    <property type="nucleotide sequence ID" value="NZ_JAIUJS010000002.1"/>
</dbReference>
<keyword evidence="8 13" id="KW-0418">Kinase</keyword>
<evidence type="ECO:0000256" key="9">
    <source>
        <dbReference type="ARBA" id="ARBA00022840"/>
    </source>
</evidence>
<comment type="catalytic activity">
    <reaction evidence="1 13 14">
        <text>adenosine 5'-phosphosulfate + ATP = 3'-phosphoadenylyl sulfate + ADP + H(+)</text>
        <dbReference type="Rhea" id="RHEA:24152"/>
        <dbReference type="ChEBI" id="CHEBI:15378"/>
        <dbReference type="ChEBI" id="CHEBI:30616"/>
        <dbReference type="ChEBI" id="CHEBI:58243"/>
        <dbReference type="ChEBI" id="CHEBI:58339"/>
        <dbReference type="ChEBI" id="CHEBI:456216"/>
        <dbReference type="EC" id="2.7.1.25"/>
    </reaction>
</comment>
<evidence type="ECO:0000256" key="10">
    <source>
        <dbReference type="ARBA" id="ARBA00029724"/>
    </source>
</evidence>
<evidence type="ECO:0000256" key="4">
    <source>
        <dbReference type="ARBA" id="ARBA00007008"/>
    </source>
</evidence>
<evidence type="ECO:0000313" key="17">
    <source>
        <dbReference type="Proteomes" id="UP001198402"/>
    </source>
</evidence>
<evidence type="ECO:0000256" key="7">
    <source>
        <dbReference type="ARBA" id="ARBA00022741"/>
    </source>
</evidence>
<dbReference type="PANTHER" id="PTHR11055:SF1">
    <property type="entry name" value="PAPS SYNTHETASE, ISOFORM D"/>
    <property type="match status" value="1"/>
</dbReference>
<evidence type="ECO:0000256" key="5">
    <source>
        <dbReference type="ARBA" id="ARBA00012121"/>
    </source>
</evidence>
<evidence type="ECO:0000256" key="12">
    <source>
        <dbReference type="ARBA" id="ARBA00031464"/>
    </source>
</evidence>
<dbReference type="Pfam" id="PF01583">
    <property type="entry name" value="APS_kinase"/>
    <property type="match status" value="1"/>
</dbReference>
<keyword evidence="13" id="KW-0597">Phosphoprotein</keyword>
<comment type="caution">
    <text evidence="16">The sequence shown here is derived from an EMBL/GenBank/DDBJ whole genome shotgun (WGS) entry which is preliminary data.</text>
</comment>
<keyword evidence="9 13" id="KW-0067">ATP-binding</keyword>
<dbReference type="CDD" id="cd02027">
    <property type="entry name" value="APSK"/>
    <property type="match status" value="1"/>
</dbReference>
<proteinExistence type="inferred from homology"/>
<evidence type="ECO:0000256" key="3">
    <source>
        <dbReference type="ARBA" id="ARBA00004806"/>
    </source>
</evidence>
<accession>A0ABS7XXK4</accession>
<dbReference type="EC" id="2.7.1.25" evidence="5 13"/>
<evidence type="ECO:0000256" key="13">
    <source>
        <dbReference type="HAMAP-Rule" id="MF_00065"/>
    </source>
</evidence>
<feature type="binding site" evidence="13">
    <location>
        <begin position="32"/>
        <end position="39"/>
    </location>
    <ligand>
        <name>ATP</name>
        <dbReference type="ChEBI" id="CHEBI:30616"/>
    </ligand>
</feature>
<evidence type="ECO:0000256" key="6">
    <source>
        <dbReference type="ARBA" id="ARBA00022679"/>
    </source>
</evidence>
<keyword evidence="7 13" id="KW-0547">Nucleotide-binding</keyword>
<evidence type="ECO:0000256" key="2">
    <source>
        <dbReference type="ARBA" id="ARBA00002632"/>
    </source>
</evidence>
<dbReference type="EMBL" id="JAIUJS010000002">
    <property type="protein sequence ID" value="MCA0152377.1"/>
    <property type="molecule type" value="Genomic_DNA"/>
</dbReference>
<evidence type="ECO:0000256" key="14">
    <source>
        <dbReference type="RuleBase" id="RU004347"/>
    </source>
</evidence>
<dbReference type="InterPro" id="IPR059117">
    <property type="entry name" value="APS_kinase_dom"/>
</dbReference>
<dbReference type="GO" id="GO:0004020">
    <property type="term" value="F:adenylylsulfate kinase activity"/>
    <property type="evidence" value="ECO:0007669"/>
    <property type="project" value="UniProtKB-EC"/>
</dbReference>
<evidence type="ECO:0000256" key="11">
    <source>
        <dbReference type="ARBA" id="ARBA00031393"/>
    </source>
</evidence>
<dbReference type="Gene3D" id="3.40.50.300">
    <property type="entry name" value="P-loop containing nucleotide triphosphate hydrolases"/>
    <property type="match status" value="1"/>
</dbReference>
<feature type="active site" description="Phosphoserine intermediate" evidence="13">
    <location>
        <position position="106"/>
    </location>
</feature>
<organism evidence="16 17">
    <name type="scientific">Winogradskyella vincentii</name>
    <dbReference type="NCBI Taxonomy" id="2877122"/>
    <lineage>
        <taxon>Bacteria</taxon>
        <taxon>Pseudomonadati</taxon>
        <taxon>Bacteroidota</taxon>
        <taxon>Flavobacteriia</taxon>
        <taxon>Flavobacteriales</taxon>
        <taxon>Flavobacteriaceae</taxon>
        <taxon>Winogradskyella</taxon>
    </lineage>
</organism>
<dbReference type="NCBIfam" id="TIGR00455">
    <property type="entry name" value="apsK"/>
    <property type="match status" value="1"/>
</dbReference>
<evidence type="ECO:0000259" key="15">
    <source>
        <dbReference type="Pfam" id="PF01583"/>
    </source>
</evidence>
<evidence type="ECO:0000313" key="16">
    <source>
        <dbReference type="EMBL" id="MCA0152377.1"/>
    </source>
</evidence>
<evidence type="ECO:0000256" key="1">
    <source>
        <dbReference type="ARBA" id="ARBA00001823"/>
    </source>
</evidence>
<gene>
    <name evidence="13 16" type="primary">cysC</name>
    <name evidence="16" type="ORF">LBV24_04055</name>
</gene>
<dbReference type="InterPro" id="IPR027417">
    <property type="entry name" value="P-loop_NTPase"/>
</dbReference>
<keyword evidence="6 13" id="KW-0808">Transferase</keyword>
<name>A0ABS7XXK4_9FLAO</name>
<dbReference type="PANTHER" id="PTHR11055">
    <property type="entry name" value="BIFUNCTIONAL 3'-PHOSPHOADENOSINE 5'-PHOSPHOSULFATE SYNTHASE"/>
    <property type="match status" value="1"/>
</dbReference>
<dbReference type="SUPFAM" id="SSF52540">
    <property type="entry name" value="P-loop containing nucleoside triphosphate hydrolases"/>
    <property type="match status" value="1"/>
</dbReference>
<dbReference type="Proteomes" id="UP001198402">
    <property type="component" value="Unassembled WGS sequence"/>
</dbReference>
<comment type="function">
    <text evidence="2 13 14">Catalyzes the synthesis of activated sulfate.</text>
</comment>
<comment type="similarity">
    <text evidence="4 13 14">Belongs to the APS kinase family.</text>
</comment>
<dbReference type="InterPro" id="IPR002891">
    <property type="entry name" value="APS"/>
</dbReference>
<keyword evidence="17" id="KW-1185">Reference proteome</keyword>